<proteinExistence type="inferred from homology"/>
<dbReference type="Pfam" id="PF12624">
    <property type="entry name" value="VPS13_N"/>
    <property type="match status" value="1"/>
</dbReference>
<evidence type="ECO:0000256" key="2">
    <source>
        <dbReference type="ARBA" id="ARBA00022448"/>
    </source>
</evidence>
<comment type="similarity">
    <text evidence="1">Belongs to the VPS13 family.</text>
</comment>
<reference evidence="5" key="2">
    <citation type="submission" date="2025-09" db="UniProtKB">
        <authorList>
            <consortium name="Ensembl"/>
        </authorList>
    </citation>
    <scope>IDENTIFICATION</scope>
</reference>
<reference evidence="5" key="1">
    <citation type="submission" date="2025-08" db="UniProtKB">
        <authorList>
            <consortium name="Ensembl"/>
        </authorList>
    </citation>
    <scope>IDENTIFICATION</scope>
</reference>
<evidence type="ECO:0000259" key="4">
    <source>
        <dbReference type="Pfam" id="PF12624"/>
    </source>
</evidence>
<dbReference type="OMA" id="DMEMKML"/>
<keyword evidence="2" id="KW-0813">Transport</keyword>
<dbReference type="InterPro" id="IPR026854">
    <property type="entry name" value="VPS13_N"/>
</dbReference>
<sequence length="96" mass="10862">GDAVLENLVLKENALSELDVPFKVKVGHIGKLTLKIPWKNLYKEAVIASLEGVYLLVVPSASIKYDAEKEEKQQLELKQRELRRIEEAMMKAAERG</sequence>
<dbReference type="STRING" id="7757.ENSPMAP00000003403"/>
<dbReference type="HOGENOM" id="CLU_2365106_0_0_1"/>
<dbReference type="GO" id="GO:0045053">
    <property type="term" value="P:protein retention in Golgi apparatus"/>
    <property type="evidence" value="ECO:0007669"/>
    <property type="project" value="TreeGrafter"/>
</dbReference>
<feature type="domain" description="Chorein N-terminal" evidence="4">
    <location>
        <begin position="1"/>
        <end position="89"/>
    </location>
</feature>
<dbReference type="InterPro" id="IPR026847">
    <property type="entry name" value="VPS13"/>
</dbReference>
<organism evidence="5">
    <name type="scientific">Petromyzon marinus</name>
    <name type="common">Sea lamprey</name>
    <dbReference type="NCBI Taxonomy" id="7757"/>
    <lineage>
        <taxon>Eukaryota</taxon>
        <taxon>Metazoa</taxon>
        <taxon>Chordata</taxon>
        <taxon>Craniata</taxon>
        <taxon>Vertebrata</taxon>
        <taxon>Cyclostomata</taxon>
        <taxon>Hyperoartia</taxon>
        <taxon>Petromyzontiformes</taxon>
        <taxon>Petromyzontidae</taxon>
        <taxon>Petromyzon</taxon>
    </lineage>
</organism>
<evidence type="ECO:0000313" key="5">
    <source>
        <dbReference type="Ensembl" id="ENSPMAP00000003403.1"/>
    </source>
</evidence>
<feature type="coiled-coil region" evidence="3">
    <location>
        <begin position="65"/>
        <end position="95"/>
    </location>
</feature>
<dbReference type="AlphaFoldDB" id="S4RDX1"/>
<dbReference type="Ensembl" id="ENSPMAT00000003418.1">
    <property type="protein sequence ID" value="ENSPMAP00000003403.1"/>
    <property type="gene ID" value="ENSPMAG00000003128.1"/>
</dbReference>
<evidence type="ECO:0000256" key="1">
    <source>
        <dbReference type="ARBA" id="ARBA00006545"/>
    </source>
</evidence>
<accession>S4RDX1</accession>
<dbReference type="PANTHER" id="PTHR16166:SF93">
    <property type="entry name" value="INTERMEMBRANE LIPID TRANSFER PROTEIN VPS13"/>
    <property type="match status" value="1"/>
</dbReference>
<dbReference type="PANTHER" id="PTHR16166">
    <property type="entry name" value="VACUOLAR PROTEIN SORTING-ASSOCIATED PROTEIN VPS13"/>
    <property type="match status" value="1"/>
</dbReference>
<name>S4RDX1_PETMA</name>
<dbReference type="GO" id="GO:0006623">
    <property type="term" value="P:protein targeting to vacuole"/>
    <property type="evidence" value="ECO:0007669"/>
    <property type="project" value="TreeGrafter"/>
</dbReference>
<protein>
    <recommendedName>
        <fullName evidence="4">Chorein N-terminal domain-containing protein</fullName>
    </recommendedName>
</protein>
<dbReference type="GeneTree" id="ENSGT00950000183083"/>
<evidence type="ECO:0000256" key="3">
    <source>
        <dbReference type="SAM" id="Coils"/>
    </source>
</evidence>
<keyword evidence="3" id="KW-0175">Coiled coil</keyword>